<accession>A0A1Y1WDU8</accession>
<dbReference type="Gene3D" id="3.40.30.110">
    <property type="match status" value="1"/>
</dbReference>
<keyword evidence="3" id="KW-1185">Reference proteome</keyword>
<dbReference type="InterPro" id="IPR058268">
    <property type="entry name" value="DUF7962"/>
</dbReference>
<sequence length="320" mass="36119">MPDIQDVILHFYPESPFSQKLAWLLNYKRVEYKVVVISHLEPRPLRRPLDGGYRKSPVLQIGNHTYCDTKAAIIALEKSFPEPSFYPKLGNSEESSEGLARAFTMWVDNTLFFNIVSQLHDVALKDDAFMKDRSAFADRKLDPKTISAGKPYMKAALQGEFAIAERALGDKAWVLNTESLSLADVSLAMATFFLLNQVGEDWVKTNLKPEYEHMEKTLGAVNWDRTDSMPKITPEEAIEVLQRYQDKEVGEEFKIHNSVLPISLGQQVSVTPLDTGKVPVTGTLVRSTIEENVIAYKDDTYNTITYIHFPTIGYVVVPAN</sequence>
<dbReference type="CDD" id="cd00570">
    <property type="entry name" value="GST_N_family"/>
    <property type="match status" value="1"/>
</dbReference>
<dbReference type="Pfam" id="PF13417">
    <property type="entry name" value="GST_N_3"/>
    <property type="match status" value="1"/>
</dbReference>
<dbReference type="CDD" id="cd00299">
    <property type="entry name" value="GST_C_family"/>
    <property type="match status" value="1"/>
</dbReference>
<evidence type="ECO:0000313" key="3">
    <source>
        <dbReference type="Proteomes" id="UP000193498"/>
    </source>
</evidence>
<name>A0A1Y1WDU8_9FUNG</name>
<dbReference type="Proteomes" id="UP000193498">
    <property type="component" value="Unassembled WGS sequence"/>
</dbReference>
<dbReference type="OrthoDB" id="202840at2759"/>
<dbReference type="InterPro" id="IPR036249">
    <property type="entry name" value="Thioredoxin-like_sf"/>
</dbReference>
<comment type="caution">
    <text evidence="2">The sequence shown here is derived from an EMBL/GenBank/DDBJ whole genome shotgun (WGS) entry which is preliminary data.</text>
</comment>
<dbReference type="EMBL" id="MCFE01001071">
    <property type="protein sequence ID" value="ORX71700.1"/>
    <property type="molecule type" value="Genomic_DNA"/>
</dbReference>
<reference evidence="2 3" key="1">
    <citation type="submission" date="2016-07" db="EMBL/GenBank/DDBJ databases">
        <title>Pervasive Adenine N6-methylation of Active Genes in Fungi.</title>
        <authorList>
            <consortium name="DOE Joint Genome Institute"/>
            <person name="Mondo S.J."/>
            <person name="Dannebaum R.O."/>
            <person name="Kuo R.C."/>
            <person name="Labutti K."/>
            <person name="Haridas S."/>
            <person name="Kuo A."/>
            <person name="Salamov A."/>
            <person name="Ahrendt S.R."/>
            <person name="Lipzen A."/>
            <person name="Sullivan W."/>
            <person name="Andreopoulos W.B."/>
            <person name="Clum A."/>
            <person name="Lindquist E."/>
            <person name="Daum C."/>
            <person name="Ramamoorthy G.K."/>
            <person name="Gryganskyi A."/>
            <person name="Culley D."/>
            <person name="Magnuson J.K."/>
            <person name="James T.Y."/>
            <person name="O'Malley M.A."/>
            <person name="Stajich J.E."/>
            <person name="Spatafora J.W."/>
            <person name="Visel A."/>
            <person name="Grigoriev I.V."/>
        </authorList>
    </citation>
    <scope>NUCLEOTIDE SEQUENCE [LARGE SCALE GENOMIC DNA]</scope>
    <source>
        <strain evidence="2 3">CBS 931.73</strain>
    </source>
</reference>
<dbReference type="PROSITE" id="PS50404">
    <property type="entry name" value="GST_NTER"/>
    <property type="match status" value="1"/>
</dbReference>
<dbReference type="Pfam" id="PF25907">
    <property type="entry name" value="DUF7962"/>
    <property type="match status" value="1"/>
</dbReference>
<evidence type="ECO:0000313" key="2">
    <source>
        <dbReference type="EMBL" id="ORX71700.1"/>
    </source>
</evidence>
<dbReference type="InParanoid" id="A0A1Y1WDU8"/>
<gene>
    <name evidence="2" type="ORF">K493DRAFT_412689</name>
</gene>
<dbReference type="SUPFAM" id="SSF52833">
    <property type="entry name" value="Thioredoxin-like"/>
    <property type="match status" value="1"/>
</dbReference>
<evidence type="ECO:0000259" key="1">
    <source>
        <dbReference type="PROSITE" id="PS50404"/>
    </source>
</evidence>
<organism evidence="2 3">
    <name type="scientific">Basidiobolus meristosporus CBS 931.73</name>
    <dbReference type="NCBI Taxonomy" id="1314790"/>
    <lineage>
        <taxon>Eukaryota</taxon>
        <taxon>Fungi</taxon>
        <taxon>Fungi incertae sedis</taxon>
        <taxon>Zoopagomycota</taxon>
        <taxon>Entomophthoromycotina</taxon>
        <taxon>Basidiobolomycetes</taxon>
        <taxon>Basidiobolales</taxon>
        <taxon>Basidiobolaceae</taxon>
        <taxon>Basidiobolus</taxon>
    </lineage>
</organism>
<dbReference type="STRING" id="1314790.A0A1Y1WDU8"/>
<dbReference type="InterPro" id="IPR004045">
    <property type="entry name" value="Glutathione_S-Trfase_N"/>
</dbReference>
<dbReference type="AlphaFoldDB" id="A0A1Y1WDU8"/>
<proteinExistence type="predicted"/>
<protein>
    <recommendedName>
        <fullName evidence="1">GST N-terminal domain-containing protein</fullName>
    </recommendedName>
</protein>
<feature type="domain" description="GST N-terminal" evidence="1">
    <location>
        <begin position="5"/>
        <end position="84"/>
    </location>
</feature>
<dbReference type="Gene3D" id="1.20.1050.10">
    <property type="match status" value="1"/>
</dbReference>